<evidence type="ECO:0000313" key="8">
    <source>
        <dbReference type="RefSeq" id="XP_031418494.2"/>
    </source>
</evidence>
<dbReference type="PANTHER" id="PTHR11860:SF118">
    <property type="entry name" value="CMRF35-LIKE MOLECULE 3-RELATED"/>
    <property type="match status" value="1"/>
</dbReference>
<feature type="compositionally biased region" description="Polar residues" evidence="4">
    <location>
        <begin position="316"/>
        <end position="335"/>
    </location>
</feature>
<dbReference type="InterPro" id="IPR050671">
    <property type="entry name" value="CD300_family_receptors"/>
</dbReference>
<dbReference type="OrthoDB" id="8442846at2759"/>
<dbReference type="PANTHER" id="PTHR11860">
    <property type="entry name" value="POLYMERIC-IMMUNOGLOBULIN RECEPTOR"/>
    <property type="match status" value="1"/>
</dbReference>
<dbReference type="KEGG" id="char:116219357"/>
<feature type="chain" id="PRO_5035266160" evidence="5">
    <location>
        <begin position="22"/>
        <end position="335"/>
    </location>
</feature>
<dbReference type="GO" id="GO:0005886">
    <property type="term" value="C:plasma membrane"/>
    <property type="evidence" value="ECO:0007669"/>
    <property type="project" value="TreeGrafter"/>
</dbReference>
<evidence type="ECO:0000256" key="4">
    <source>
        <dbReference type="SAM" id="MobiDB-lite"/>
    </source>
</evidence>
<evidence type="ECO:0000256" key="5">
    <source>
        <dbReference type="SAM" id="SignalP"/>
    </source>
</evidence>
<dbReference type="AlphaFoldDB" id="A0A6P8F172"/>
<dbReference type="GeneID" id="116219357"/>
<keyword evidence="3" id="KW-0472">Membrane</keyword>
<accession>A0A6P8F172</accession>
<dbReference type="InterPro" id="IPR013106">
    <property type="entry name" value="Ig_V-set"/>
</dbReference>
<keyword evidence="2" id="KW-0812">Transmembrane</keyword>
<keyword evidence="7" id="KW-1185">Reference proteome</keyword>
<proteinExistence type="predicted"/>
<evidence type="ECO:0000256" key="3">
    <source>
        <dbReference type="ARBA" id="ARBA00023136"/>
    </source>
</evidence>
<evidence type="ECO:0000256" key="1">
    <source>
        <dbReference type="ARBA" id="ARBA00004370"/>
    </source>
</evidence>
<dbReference type="Pfam" id="PF07686">
    <property type="entry name" value="V-set"/>
    <property type="match status" value="1"/>
</dbReference>
<dbReference type="GO" id="GO:0004888">
    <property type="term" value="F:transmembrane signaling receptor activity"/>
    <property type="evidence" value="ECO:0007669"/>
    <property type="project" value="TreeGrafter"/>
</dbReference>
<sequence>MEYHLVLTTCYLAIGWSSVSSLNVTGLEGETVHINCLPTAGITDKGRYFCKGEKRYSCQDIIPMERGTGTGLDKRFSLDTTGHVVVVQIRKLRGSDSGTYWCGSDRQRRYRDYVQIYLSVGRKEEGRGTTQSLSTPVVAELRPRPPTAPPTAPHDTPVRLILSVCLVTAFVFAVTALMLHRRSGKQSEVAISNEPNKAGTEIAIGDYENNGLDKDNKSIIEMASIYQSLHPNTAQRDAVYQSLDPNTLQHDAIYQSLNPNTLQHDAIYQSLNTNTLQPGGVYQSLNPDQRDSVYQSLNPDQRDSVYQSLKPDQRDSVYQSLKPNTLQQRPVYLNQ</sequence>
<gene>
    <name evidence="8" type="primary">LOC116219357</name>
</gene>
<evidence type="ECO:0000256" key="2">
    <source>
        <dbReference type="ARBA" id="ARBA00022692"/>
    </source>
</evidence>
<feature type="domain" description="Immunoglobulin V-set" evidence="6">
    <location>
        <begin position="22"/>
        <end position="104"/>
    </location>
</feature>
<feature type="signal peptide" evidence="5">
    <location>
        <begin position="1"/>
        <end position="21"/>
    </location>
</feature>
<reference evidence="8" key="1">
    <citation type="submission" date="2025-08" db="UniProtKB">
        <authorList>
            <consortium name="RefSeq"/>
        </authorList>
    </citation>
    <scope>IDENTIFICATION</scope>
</reference>
<protein>
    <submittedName>
        <fullName evidence="8">Uncharacterized protein LOC116219357</fullName>
    </submittedName>
</protein>
<dbReference type="Proteomes" id="UP000515152">
    <property type="component" value="Chromosome 24"/>
</dbReference>
<feature type="region of interest" description="Disordered" evidence="4">
    <location>
        <begin position="311"/>
        <end position="335"/>
    </location>
</feature>
<dbReference type="RefSeq" id="XP_031418494.2">
    <property type="nucleotide sequence ID" value="XM_031562634.2"/>
</dbReference>
<organism evidence="7 8">
    <name type="scientific">Clupea harengus</name>
    <name type="common">Atlantic herring</name>
    <dbReference type="NCBI Taxonomy" id="7950"/>
    <lineage>
        <taxon>Eukaryota</taxon>
        <taxon>Metazoa</taxon>
        <taxon>Chordata</taxon>
        <taxon>Craniata</taxon>
        <taxon>Vertebrata</taxon>
        <taxon>Euteleostomi</taxon>
        <taxon>Actinopterygii</taxon>
        <taxon>Neopterygii</taxon>
        <taxon>Teleostei</taxon>
        <taxon>Clupei</taxon>
        <taxon>Clupeiformes</taxon>
        <taxon>Clupeoidei</taxon>
        <taxon>Clupeidae</taxon>
        <taxon>Clupea</taxon>
    </lineage>
</organism>
<evidence type="ECO:0000259" key="6">
    <source>
        <dbReference type="Pfam" id="PF07686"/>
    </source>
</evidence>
<evidence type="ECO:0000313" key="7">
    <source>
        <dbReference type="Proteomes" id="UP000515152"/>
    </source>
</evidence>
<name>A0A6P8F172_CLUHA</name>
<keyword evidence="5" id="KW-0732">Signal</keyword>
<comment type="subcellular location">
    <subcellularLocation>
        <location evidence="1">Membrane</location>
    </subcellularLocation>
</comment>